<gene>
    <name evidence="1" type="ORF">CHC_T00003217001</name>
</gene>
<name>R7QAP1_CHOCR</name>
<reference evidence="2" key="1">
    <citation type="journal article" date="2013" name="Proc. Natl. Acad. Sci. U.S.A.">
        <title>Genome structure and metabolic features in the red seaweed Chondrus crispus shed light on evolution of the Archaeplastida.</title>
        <authorList>
            <person name="Collen J."/>
            <person name="Porcel B."/>
            <person name="Carre W."/>
            <person name="Ball S.G."/>
            <person name="Chaparro C."/>
            <person name="Tonon T."/>
            <person name="Barbeyron T."/>
            <person name="Michel G."/>
            <person name="Noel B."/>
            <person name="Valentin K."/>
            <person name="Elias M."/>
            <person name="Artiguenave F."/>
            <person name="Arun A."/>
            <person name="Aury J.M."/>
            <person name="Barbosa-Neto J.F."/>
            <person name="Bothwell J.H."/>
            <person name="Bouget F.Y."/>
            <person name="Brillet L."/>
            <person name="Cabello-Hurtado F."/>
            <person name="Capella-Gutierrez S."/>
            <person name="Charrier B."/>
            <person name="Cladiere L."/>
            <person name="Cock J.M."/>
            <person name="Coelho S.M."/>
            <person name="Colleoni C."/>
            <person name="Czjzek M."/>
            <person name="Da Silva C."/>
            <person name="Delage L."/>
            <person name="Denoeud F."/>
            <person name="Deschamps P."/>
            <person name="Dittami S.M."/>
            <person name="Gabaldon T."/>
            <person name="Gachon C.M."/>
            <person name="Groisillier A."/>
            <person name="Herve C."/>
            <person name="Jabbari K."/>
            <person name="Katinka M."/>
            <person name="Kloareg B."/>
            <person name="Kowalczyk N."/>
            <person name="Labadie K."/>
            <person name="Leblanc C."/>
            <person name="Lopez P.J."/>
            <person name="McLachlan D.H."/>
            <person name="Meslet-Cladiere L."/>
            <person name="Moustafa A."/>
            <person name="Nehr Z."/>
            <person name="Nyvall Collen P."/>
            <person name="Panaud O."/>
            <person name="Partensky F."/>
            <person name="Poulain J."/>
            <person name="Rensing S.A."/>
            <person name="Rousvoal S."/>
            <person name="Samson G."/>
            <person name="Symeonidi A."/>
            <person name="Weissenbach J."/>
            <person name="Zambounis A."/>
            <person name="Wincker P."/>
            <person name="Boyen C."/>
        </authorList>
    </citation>
    <scope>NUCLEOTIDE SEQUENCE [LARGE SCALE GENOMIC DNA]</scope>
    <source>
        <strain evidence="2">cv. Stackhouse</strain>
    </source>
</reference>
<dbReference type="Gramene" id="CDF34868">
    <property type="protein sequence ID" value="CDF34868"/>
    <property type="gene ID" value="CHC_T00003217001"/>
</dbReference>
<keyword evidence="2" id="KW-1185">Reference proteome</keyword>
<accession>R7QAP1</accession>
<dbReference type="Proteomes" id="UP000012073">
    <property type="component" value="Unassembled WGS sequence"/>
</dbReference>
<protein>
    <submittedName>
        <fullName evidence="1">Uncharacterized protein</fullName>
    </submittedName>
</protein>
<proteinExistence type="predicted"/>
<evidence type="ECO:0000313" key="1">
    <source>
        <dbReference type="EMBL" id="CDF34868.1"/>
    </source>
</evidence>
<sequence>MSILRMARWRCFMRRIMLRTVKIGTSMTVPSCGSLGCAITV</sequence>
<dbReference type="RefSeq" id="XP_005714687.1">
    <property type="nucleotide sequence ID" value="XM_005714630.1"/>
</dbReference>
<organism evidence="1 2">
    <name type="scientific">Chondrus crispus</name>
    <name type="common">Carrageen Irish moss</name>
    <name type="synonym">Polymorpha crispa</name>
    <dbReference type="NCBI Taxonomy" id="2769"/>
    <lineage>
        <taxon>Eukaryota</taxon>
        <taxon>Rhodophyta</taxon>
        <taxon>Florideophyceae</taxon>
        <taxon>Rhodymeniophycidae</taxon>
        <taxon>Gigartinales</taxon>
        <taxon>Gigartinaceae</taxon>
        <taxon>Chondrus</taxon>
    </lineage>
</organism>
<evidence type="ECO:0000313" key="2">
    <source>
        <dbReference type="Proteomes" id="UP000012073"/>
    </source>
</evidence>
<dbReference type="AlphaFoldDB" id="R7QAP1"/>
<dbReference type="GeneID" id="17322398"/>
<dbReference type="KEGG" id="ccp:CHC_T00003217001"/>
<dbReference type="EMBL" id="HG001707">
    <property type="protein sequence ID" value="CDF34868.1"/>
    <property type="molecule type" value="Genomic_DNA"/>
</dbReference>